<evidence type="ECO:0000313" key="2">
    <source>
        <dbReference type="EMBL" id="MCK6255774.1"/>
    </source>
</evidence>
<name>A0A9X2BBC0_9BACL</name>
<organism evidence="2 3">
    <name type="scientific">Fictibacillus marinisediminis</name>
    <dbReference type="NCBI Taxonomy" id="2878389"/>
    <lineage>
        <taxon>Bacteria</taxon>
        <taxon>Bacillati</taxon>
        <taxon>Bacillota</taxon>
        <taxon>Bacilli</taxon>
        <taxon>Bacillales</taxon>
        <taxon>Fictibacillaceae</taxon>
        <taxon>Fictibacillus</taxon>
    </lineage>
</organism>
<keyword evidence="3" id="KW-1185">Reference proteome</keyword>
<dbReference type="SMART" id="SM00873">
    <property type="entry name" value="B3_4"/>
    <property type="match status" value="1"/>
</dbReference>
<reference evidence="2" key="1">
    <citation type="submission" date="2021-09" db="EMBL/GenBank/DDBJ databases">
        <title>Genome analysis of Fictibacillus sp. KIGAM418 isolated from marine sediment.</title>
        <authorList>
            <person name="Seo M.-J."/>
            <person name="Cho E.-S."/>
            <person name="Hwang C.Y."/>
        </authorList>
    </citation>
    <scope>NUCLEOTIDE SEQUENCE</scope>
    <source>
        <strain evidence="2">KIGAM418</strain>
    </source>
</reference>
<dbReference type="GO" id="GO:0004826">
    <property type="term" value="F:phenylalanine-tRNA ligase activity"/>
    <property type="evidence" value="ECO:0007669"/>
    <property type="project" value="InterPro"/>
</dbReference>
<dbReference type="AlphaFoldDB" id="A0A9X2BBC0"/>
<protein>
    <recommendedName>
        <fullName evidence="1">B3/B4 tRNA-binding domain-containing protein</fullName>
    </recommendedName>
</protein>
<dbReference type="EMBL" id="JAIWJX010000002">
    <property type="protein sequence ID" value="MCK6255774.1"/>
    <property type="molecule type" value="Genomic_DNA"/>
</dbReference>
<dbReference type="Proteomes" id="UP001139011">
    <property type="component" value="Unassembled WGS sequence"/>
</dbReference>
<accession>A0A9X2BBC0</accession>
<dbReference type="InterPro" id="IPR005146">
    <property type="entry name" value="B3/B4_tRNA-bd"/>
</dbReference>
<dbReference type="InterPro" id="IPR020825">
    <property type="entry name" value="Phe-tRNA_synthase-like_B3/B4"/>
</dbReference>
<feature type="domain" description="B3/B4 tRNA-binding" evidence="1">
    <location>
        <begin position="62"/>
        <end position="212"/>
    </location>
</feature>
<comment type="caution">
    <text evidence="2">The sequence shown here is derived from an EMBL/GenBank/DDBJ whole genome shotgun (WGS) entry which is preliminary data.</text>
</comment>
<sequence>MMIKLAEDIKKLVPSFKLGTILYHDIVIGESPQMLKGRFQLFLESLKLDAEQLSIADHTGVQEWRTTFKALSMDPSRYRPSAEALLRRVYGGKDIGLVNSAVDVNNFFSLQYGVPIGIYNAGVLAGDIEVRMGKSEDQYEGLNGRLMNMEGKLLSSDEAGPFGSPIVDSKRTMTNDKVTSALQIVYLRPSMSTEESAKLVAAIEKMFIQIHGGSAESAIIQ</sequence>
<dbReference type="Gene3D" id="3.50.40.10">
    <property type="entry name" value="Phenylalanyl-trna Synthetase, Chain B, domain 3"/>
    <property type="match status" value="1"/>
</dbReference>
<dbReference type="GO" id="GO:0003723">
    <property type="term" value="F:RNA binding"/>
    <property type="evidence" value="ECO:0007669"/>
    <property type="project" value="InterPro"/>
</dbReference>
<evidence type="ECO:0000313" key="3">
    <source>
        <dbReference type="Proteomes" id="UP001139011"/>
    </source>
</evidence>
<evidence type="ECO:0000259" key="1">
    <source>
        <dbReference type="SMART" id="SM00873"/>
    </source>
</evidence>
<dbReference type="PANTHER" id="PTHR39209:SF2">
    <property type="entry name" value="CYTOPLASMIC PROTEIN"/>
    <property type="match status" value="1"/>
</dbReference>
<proteinExistence type="predicted"/>
<dbReference type="PANTHER" id="PTHR39209">
    <property type="match status" value="1"/>
</dbReference>
<gene>
    <name evidence="2" type="ORF">LCY76_04050</name>
</gene>
<dbReference type="Pfam" id="PF03483">
    <property type="entry name" value="B3_4"/>
    <property type="match status" value="1"/>
</dbReference>
<dbReference type="SUPFAM" id="SSF56037">
    <property type="entry name" value="PheT/TilS domain"/>
    <property type="match status" value="1"/>
</dbReference>